<keyword evidence="3" id="KW-1185">Reference proteome</keyword>
<dbReference type="InterPro" id="IPR053218">
    <property type="entry name" value="Pathogen-related_defense"/>
</dbReference>
<dbReference type="Proteomes" id="UP000053317">
    <property type="component" value="Unassembled WGS sequence"/>
</dbReference>
<dbReference type="InterPro" id="IPR032710">
    <property type="entry name" value="NTF2-like_dom_sf"/>
</dbReference>
<dbReference type="PANTHER" id="PTHR31723">
    <property type="entry name" value="PATHOGENESIS-RELATED FAMILY PROTEIN"/>
    <property type="match status" value="1"/>
</dbReference>
<evidence type="ECO:0000313" key="3">
    <source>
        <dbReference type="Proteomes" id="UP000053317"/>
    </source>
</evidence>
<dbReference type="EMBL" id="LCWF01000161">
    <property type="protein sequence ID" value="KKY16416.1"/>
    <property type="molecule type" value="Genomic_DNA"/>
</dbReference>
<reference evidence="2 3" key="1">
    <citation type="submission" date="2015-05" db="EMBL/GenBank/DDBJ databases">
        <title>Distinctive expansion of gene families associated with plant cell wall degradation and secondary metabolism in the genomes of grapevine trunk pathogens.</title>
        <authorList>
            <person name="Lawrence D.P."/>
            <person name="Travadon R."/>
            <person name="Rolshausen P.E."/>
            <person name="Baumgartner K."/>
        </authorList>
    </citation>
    <scope>NUCLEOTIDE SEQUENCE [LARGE SCALE GENOMIC DNA]</scope>
    <source>
        <strain evidence="2">UCRPC4</strain>
    </source>
</reference>
<dbReference type="OrthoDB" id="65445at2759"/>
<proteinExistence type="predicted"/>
<name>A0A0G2E234_PHACM</name>
<dbReference type="PANTHER" id="PTHR31723:SF10">
    <property type="entry name" value="PATHOGEN-RELATED PROTEIN"/>
    <property type="match status" value="1"/>
</dbReference>
<gene>
    <name evidence="2" type="ORF">UCRPC4_g05925</name>
</gene>
<evidence type="ECO:0000313" key="2">
    <source>
        <dbReference type="EMBL" id="KKY16416.1"/>
    </source>
</evidence>
<dbReference type="Gene3D" id="3.10.450.50">
    <property type="match status" value="1"/>
</dbReference>
<accession>A0A0G2E234</accession>
<comment type="caution">
    <text evidence="2">The sequence shown here is derived from an EMBL/GenBank/DDBJ whole genome shotgun (WGS) entry which is preliminary data.</text>
</comment>
<organism evidence="2 3">
    <name type="scientific">Phaeomoniella chlamydospora</name>
    <name type="common">Phaeoacremonium chlamydosporum</name>
    <dbReference type="NCBI Taxonomy" id="158046"/>
    <lineage>
        <taxon>Eukaryota</taxon>
        <taxon>Fungi</taxon>
        <taxon>Dikarya</taxon>
        <taxon>Ascomycota</taxon>
        <taxon>Pezizomycotina</taxon>
        <taxon>Eurotiomycetes</taxon>
        <taxon>Chaetothyriomycetidae</taxon>
        <taxon>Phaeomoniellales</taxon>
        <taxon>Phaeomoniellaceae</taxon>
        <taxon>Phaeomoniella</taxon>
    </lineage>
</organism>
<evidence type="ECO:0000256" key="1">
    <source>
        <dbReference type="SAM" id="MobiDB-lite"/>
    </source>
</evidence>
<dbReference type="AlphaFoldDB" id="A0A0G2E234"/>
<feature type="region of interest" description="Disordered" evidence="1">
    <location>
        <begin position="298"/>
        <end position="346"/>
    </location>
</feature>
<dbReference type="SUPFAM" id="SSF54427">
    <property type="entry name" value="NTF2-like"/>
    <property type="match status" value="1"/>
</dbReference>
<sequence>MTQIEGSSPGPVPEDDTQSKSSVPDYLLDPDAILKDKATWRNGQAPDYSTTRKVYQETKRCSHAPGSLESMVENLVKNWEIEASHKMQVSDWRTVDPENYTFSINGGPPQDAEHMLKVGTYNAIIAPSQYYDPAHSDFEKSHKTFRDMMPNFAWEVLEVYSPPPVVAFRWRHWGVMKSDYIGWNNNGEKITIKGHGGALDIQGLTVAKLNDKLQVTALETWFDPVGMFNQMKPNTKHKEVIVGGQKLDKSEADDLLENSTDTGVRELAQQFNGDAQSNHLLDTVDGVANANSDHVHLQNPSAPGVGGREVSEVRQANGDTVKRARLNGEQSNDVSSCPFLNGGSRE</sequence>
<feature type="region of interest" description="Disordered" evidence="1">
    <location>
        <begin position="1"/>
        <end position="26"/>
    </location>
</feature>
<protein>
    <submittedName>
        <fullName evidence="2">Putative pathogen-related protein</fullName>
    </submittedName>
</protein>
<reference evidence="2 3" key="2">
    <citation type="submission" date="2015-05" db="EMBL/GenBank/DDBJ databases">
        <authorList>
            <person name="Morales-Cruz A."/>
            <person name="Amrine K.C."/>
            <person name="Cantu D."/>
        </authorList>
    </citation>
    <scope>NUCLEOTIDE SEQUENCE [LARGE SCALE GENOMIC DNA]</scope>
    <source>
        <strain evidence="2">UCRPC4</strain>
    </source>
</reference>